<protein>
    <submittedName>
        <fullName evidence="2">NAD-dependent epimerase/dehydratase family protein</fullName>
    </submittedName>
</protein>
<accession>A0AAW9DS95</accession>
<dbReference type="RefSeq" id="WP_319614811.1">
    <property type="nucleotide sequence ID" value="NZ_JAWXYB010000018.1"/>
</dbReference>
<dbReference type="InterPro" id="IPR050177">
    <property type="entry name" value="Lipid_A_modif_metabolic_enz"/>
</dbReference>
<evidence type="ECO:0000313" key="3">
    <source>
        <dbReference type="Proteomes" id="UP001279553"/>
    </source>
</evidence>
<dbReference type="Gene3D" id="3.40.50.720">
    <property type="entry name" value="NAD(P)-binding Rossmann-like Domain"/>
    <property type="match status" value="1"/>
</dbReference>
<keyword evidence="3" id="KW-1185">Reference proteome</keyword>
<name>A0AAW9DS95_ACIAO</name>
<feature type="domain" description="NAD-dependent epimerase/dehydratase" evidence="1">
    <location>
        <begin position="3"/>
        <end position="256"/>
    </location>
</feature>
<dbReference type="EMBL" id="JAWXYB010000018">
    <property type="protein sequence ID" value="MDX5931933.1"/>
    <property type="molecule type" value="Genomic_DNA"/>
</dbReference>
<reference evidence="2 3" key="1">
    <citation type="submission" date="2023-11" db="EMBL/GenBank/DDBJ databases">
        <title>MicrobeMod: A computational toolkit for identifying prokaryotic methylation and restriction-modification with nanopore sequencing.</title>
        <authorList>
            <person name="Crits-Christoph A."/>
            <person name="Kang S.C."/>
            <person name="Lee H."/>
            <person name="Ostrov N."/>
        </authorList>
    </citation>
    <scope>NUCLEOTIDE SEQUENCE [LARGE SCALE GENOMIC DNA]</scope>
    <source>
        <strain evidence="2 3">DSMZ 700</strain>
    </source>
</reference>
<dbReference type="Pfam" id="PF01370">
    <property type="entry name" value="Epimerase"/>
    <property type="match status" value="1"/>
</dbReference>
<evidence type="ECO:0000313" key="2">
    <source>
        <dbReference type="EMBL" id="MDX5931933.1"/>
    </source>
</evidence>
<dbReference type="SUPFAM" id="SSF51735">
    <property type="entry name" value="NAD(P)-binding Rossmann-fold domains"/>
    <property type="match status" value="1"/>
</dbReference>
<dbReference type="AlphaFoldDB" id="A0AAW9DS95"/>
<proteinExistence type="predicted"/>
<evidence type="ECO:0000259" key="1">
    <source>
        <dbReference type="Pfam" id="PF01370"/>
    </source>
</evidence>
<dbReference type="PANTHER" id="PTHR43245">
    <property type="entry name" value="BIFUNCTIONAL POLYMYXIN RESISTANCE PROTEIN ARNA"/>
    <property type="match status" value="1"/>
</dbReference>
<dbReference type="PANTHER" id="PTHR43245:SF52">
    <property type="entry name" value="NAD-DEPENDENT EPIMERASE_DEHYDRATASE"/>
    <property type="match status" value="1"/>
</dbReference>
<gene>
    <name evidence="2" type="ORF">SIL87_14290</name>
</gene>
<comment type="caution">
    <text evidence="2">The sequence shown here is derived from an EMBL/GenBank/DDBJ whole genome shotgun (WGS) entry which is preliminary data.</text>
</comment>
<dbReference type="InterPro" id="IPR036291">
    <property type="entry name" value="NAD(P)-bd_dom_sf"/>
</dbReference>
<organism evidence="2 3">
    <name type="scientific">Acidiphilium acidophilum</name>
    <name type="common">Thiobacillus acidophilus</name>
    <dbReference type="NCBI Taxonomy" id="76588"/>
    <lineage>
        <taxon>Bacteria</taxon>
        <taxon>Pseudomonadati</taxon>
        <taxon>Pseudomonadota</taxon>
        <taxon>Alphaproteobacteria</taxon>
        <taxon>Acetobacterales</taxon>
        <taxon>Acidocellaceae</taxon>
        <taxon>Acidiphilium</taxon>
    </lineage>
</organism>
<sequence length="344" mass="37003">MRVLVTGASGHLARALLPLLAADPAITEIIALDRHPPILAHPRITPRIADLATTDPTPHLDGIDTLIHLAFVVLQASADRYRTLTQPPHTQPHPLHRIARRLSPTTRATDRAAMRAINLGATQSLFEAAARAGTRHIVYSSSVAVYGAWPDNPTPIPESHPLRPQPGFAYGEDKAAVESWLDRFTLAHPTPRITRLRLHAIIGPAAQPLVNALATAPLALRLSPTPPPIQCLHESDAARAIIAALHARTGGTYNIAAPTPIPWNAIPRRLTLPLPPAIAEALHRLAWPFTDALGDPGWLAGLRHPLIVDTRKAAAELGWHAAHNVASAITSARHPATTSMRNPE</sequence>
<dbReference type="InterPro" id="IPR001509">
    <property type="entry name" value="Epimerase_deHydtase"/>
</dbReference>
<dbReference type="Proteomes" id="UP001279553">
    <property type="component" value="Unassembled WGS sequence"/>
</dbReference>